<keyword evidence="3" id="KW-0808">Transferase</keyword>
<dbReference type="SUPFAM" id="SSF56672">
    <property type="entry name" value="DNA/RNA polymerases"/>
    <property type="match status" value="1"/>
</dbReference>
<keyword evidence="6" id="KW-0239">DNA-directed DNA polymerase</keyword>
<keyword evidence="4" id="KW-0548">Nucleotidyltransferase</keyword>
<proteinExistence type="inferred from homology"/>
<dbReference type="InterPro" id="IPR012337">
    <property type="entry name" value="RNaseH-like_sf"/>
</dbReference>
<dbReference type="PROSITE" id="PS00116">
    <property type="entry name" value="DNA_POLYMERASE_B"/>
    <property type="match status" value="1"/>
</dbReference>
<dbReference type="InterPro" id="IPR017964">
    <property type="entry name" value="DNA-dir_DNA_pol_B_CS"/>
</dbReference>
<keyword evidence="7" id="KW-0238">DNA-binding</keyword>
<dbReference type="Pfam" id="PF03175">
    <property type="entry name" value="DNA_pol_B_2"/>
    <property type="match status" value="1"/>
</dbReference>
<dbReference type="GO" id="GO:0003887">
    <property type="term" value="F:DNA-directed DNA polymerase activity"/>
    <property type="evidence" value="ECO:0007669"/>
    <property type="project" value="UniProtKB-KW"/>
</dbReference>
<accession>A0A7D3UK57</accession>
<evidence type="ECO:0000256" key="5">
    <source>
        <dbReference type="ARBA" id="ARBA00022705"/>
    </source>
</evidence>
<feature type="domain" description="DNA-directed DNA polymerase family B mitochondria/virus" evidence="10">
    <location>
        <begin position="448"/>
        <end position="901"/>
    </location>
</feature>
<reference evidence="11" key="1">
    <citation type="submission" date="2020-01" db="EMBL/GenBank/DDBJ databases">
        <title>Viral genomes from wild and zoo birds in China.</title>
        <authorList>
            <person name="Xiao Y."/>
            <person name="Shan T."/>
            <person name="Yang S."/>
            <person name="Zhang W."/>
        </authorList>
    </citation>
    <scope>NUCLEOTIDE SEQUENCE</scope>
    <source>
        <strain evidence="11">Muf159pap1</strain>
    </source>
</reference>
<evidence type="ECO:0000256" key="4">
    <source>
        <dbReference type="ARBA" id="ARBA00022695"/>
    </source>
</evidence>
<evidence type="ECO:0000256" key="7">
    <source>
        <dbReference type="ARBA" id="ARBA00023125"/>
    </source>
</evidence>
<dbReference type="SUPFAM" id="SSF53098">
    <property type="entry name" value="Ribonuclease H-like"/>
    <property type="match status" value="1"/>
</dbReference>
<evidence type="ECO:0000256" key="6">
    <source>
        <dbReference type="ARBA" id="ARBA00022932"/>
    </source>
</evidence>
<dbReference type="InterPro" id="IPR043502">
    <property type="entry name" value="DNA/RNA_pol_sf"/>
</dbReference>
<protein>
    <recommendedName>
        <fullName evidence="2">DNA-directed DNA polymerase</fullName>
        <ecNumber evidence="2">2.7.7.7</ecNumber>
    </recommendedName>
</protein>
<dbReference type="GO" id="GO:0003677">
    <property type="term" value="F:DNA binding"/>
    <property type="evidence" value="ECO:0007669"/>
    <property type="project" value="UniProtKB-KW"/>
</dbReference>
<dbReference type="InterPro" id="IPR023211">
    <property type="entry name" value="DNA_pol_palm_dom_sf"/>
</dbReference>
<comment type="similarity">
    <text evidence="1">Belongs to the DNA polymerase type-B family.</text>
</comment>
<feature type="region of interest" description="Disordered" evidence="9">
    <location>
        <begin position="124"/>
        <end position="153"/>
    </location>
</feature>
<keyword evidence="5" id="KW-0235">DNA replication</keyword>
<dbReference type="PANTHER" id="PTHR31511">
    <property type="entry name" value="PROTEIN CBG23764"/>
    <property type="match status" value="1"/>
</dbReference>
<dbReference type="GO" id="GO:0000166">
    <property type="term" value="F:nucleotide binding"/>
    <property type="evidence" value="ECO:0007669"/>
    <property type="project" value="InterPro"/>
</dbReference>
<organism evidence="11">
    <name type="scientific">Parvoviridae sp</name>
    <dbReference type="NCBI Taxonomy" id="1940570"/>
    <lineage>
        <taxon>Viruses</taxon>
        <taxon>Monodnaviria</taxon>
        <taxon>Shotokuvirae</taxon>
        <taxon>Cossaviricota</taxon>
        <taxon>Quintoviricetes</taxon>
        <taxon>Piccovirales</taxon>
        <taxon>Parvoviridae</taxon>
    </lineage>
</organism>
<evidence type="ECO:0000313" key="11">
    <source>
        <dbReference type="EMBL" id="QKE54901.1"/>
    </source>
</evidence>
<evidence type="ECO:0000256" key="3">
    <source>
        <dbReference type="ARBA" id="ARBA00022679"/>
    </source>
</evidence>
<name>A0A7D3UK57_9VIRU</name>
<evidence type="ECO:0000256" key="1">
    <source>
        <dbReference type="ARBA" id="ARBA00005755"/>
    </source>
</evidence>
<dbReference type="InterPro" id="IPR004868">
    <property type="entry name" value="DNA-dir_DNA_pol_B_mt/vir"/>
</dbReference>
<evidence type="ECO:0000256" key="9">
    <source>
        <dbReference type="SAM" id="MobiDB-lite"/>
    </source>
</evidence>
<dbReference type="EMBL" id="MT138262">
    <property type="protein sequence ID" value="QKE54901.1"/>
    <property type="molecule type" value="Genomic_DNA"/>
</dbReference>
<dbReference type="PANTHER" id="PTHR31511:SF12">
    <property type="entry name" value="RHO TERMINATION FACTOR N-TERMINAL DOMAIN-CONTAINING PROTEIN"/>
    <property type="match status" value="1"/>
</dbReference>
<sequence length="1089" mass="127504">MARLVNIDDVTAGYFWTSEFTEVVSYVQAYLDKFHEPILFIIHASAIFIKEDDEEEIHLSPSTPLHIDPDIPDLSNLIELMFEDLHDPESWSELKGSGFQIVLDSFTYWFKIISYNPNNRPWETNYNSKSPFDDDNDLRPTTPPPRIDAANPPSVPTYDPLYYALAAYFVPNTQRYSHKRMVPKYKTWLNDNDFNPLTFEADRITMGNIGEWHEQMHKYNLRVFSAFGNVIYERKFEPHDDFIDLLYKYRKFKLITNLWTLLNEKRDRIFCSICKKFHSKDVLCKKVILPSYDETVKVPTYPKGRHFYVIYADFESIVTSSNEHKCSGYAFISIDGKKIKIIEECENSMTLNGDPEDIFIRQIFAAANDFAFGDVVYEQGGGDLITAGIGIATSVLVNRVAKRFRRTHICPLCDEEVVWPHKYVQGRNFINGKLGRHHSDCWYNNKNAPICYFHNFRGYDSHYVLKSLMKSDDYEVDVVRGKSFEKFDVISAISGKIRITFKDTFNYLATSIAKLVQNVENWTYTPEKDRDMKGTFPYKWFDDISKLCHNKLPPTTEWFNDLTHTNVDPTPARELWKREKFTTFSEFHNYYMLTDVYQLADIFEEFRESCLKAFDLDPVYFQGAPGYTWQLSTQQSADKMFIIPDVKIYQDIQANIRGGIAQVMHRYMNIENMPDENILFLDVNSLYSKCMTYKLPTKFLREINYLPVNWMDIYNQNTDLTAIVCVDLAYPEYLHDAHIAYPLAPHKFNGRLCTTFLEKEKYLCHIEALAYYLNEGMILTNFHYGYEFNHDYILASYVNGNIEKRRSTNSAPLKTLYKLLNNSLYGKTCENKFKYRKFRINQEDRGLFGKINSFLRNATNWLPIENKILTEEAINKVVLDKPIQIGFAVLELAKIEMYKFLFEVQKLFKDDVTPLYTDTDSIILHFKHPHPEELLFEHLKAYLDFDKVPSHWKVHTPGTHKQSGLWSLETLERIVEFIGVRAKTYCYRTATKTVIKNKGITATAKELRTHEALSMEHYKDSIFNNKEIKVCQVTIGSKKHVIETKRQVKLAISNNDEKRQILPDKITSIPFGYKGEKFAEYIIHNQDNL</sequence>
<evidence type="ECO:0000259" key="10">
    <source>
        <dbReference type="Pfam" id="PF03175"/>
    </source>
</evidence>
<comment type="catalytic activity">
    <reaction evidence="8">
        <text>DNA(n) + a 2'-deoxyribonucleoside 5'-triphosphate = DNA(n+1) + diphosphate</text>
        <dbReference type="Rhea" id="RHEA:22508"/>
        <dbReference type="Rhea" id="RHEA-COMP:17339"/>
        <dbReference type="Rhea" id="RHEA-COMP:17340"/>
        <dbReference type="ChEBI" id="CHEBI:33019"/>
        <dbReference type="ChEBI" id="CHEBI:61560"/>
        <dbReference type="ChEBI" id="CHEBI:173112"/>
        <dbReference type="EC" id="2.7.7.7"/>
    </reaction>
</comment>
<dbReference type="GO" id="GO:0006260">
    <property type="term" value="P:DNA replication"/>
    <property type="evidence" value="ECO:0007669"/>
    <property type="project" value="UniProtKB-KW"/>
</dbReference>
<evidence type="ECO:0000256" key="8">
    <source>
        <dbReference type="ARBA" id="ARBA00049244"/>
    </source>
</evidence>
<dbReference type="Gene3D" id="3.90.1600.10">
    <property type="entry name" value="Palm domain of DNA polymerase"/>
    <property type="match status" value="1"/>
</dbReference>
<dbReference type="EC" id="2.7.7.7" evidence="2"/>
<evidence type="ECO:0000256" key="2">
    <source>
        <dbReference type="ARBA" id="ARBA00012417"/>
    </source>
</evidence>